<dbReference type="EMBL" id="ML208452">
    <property type="protein sequence ID" value="TFK64991.1"/>
    <property type="molecule type" value="Genomic_DNA"/>
</dbReference>
<gene>
    <name evidence="1" type="ORF">BDN72DRAFT_962844</name>
</gene>
<name>A0ACD3AHL3_9AGAR</name>
<reference evidence="1 2" key="1">
    <citation type="journal article" date="2019" name="Nat. Ecol. Evol.">
        <title>Megaphylogeny resolves global patterns of mushroom evolution.</title>
        <authorList>
            <person name="Varga T."/>
            <person name="Krizsan K."/>
            <person name="Foldi C."/>
            <person name="Dima B."/>
            <person name="Sanchez-Garcia M."/>
            <person name="Sanchez-Ramirez S."/>
            <person name="Szollosi G.J."/>
            <person name="Szarkandi J.G."/>
            <person name="Papp V."/>
            <person name="Albert L."/>
            <person name="Andreopoulos W."/>
            <person name="Angelini C."/>
            <person name="Antonin V."/>
            <person name="Barry K.W."/>
            <person name="Bougher N.L."/>
            <person name="Buchanan P."/>
            <person name="Buyck B."/>
            <person name="Bense V."/>
            <person name="Catcheside P."/>
            <person name="Chovatia M."/>
            <person name="Cooper J."/>
            <person name="Damon W."/>
            <person name="Desjardin D."/>
            <person name="Finy P."/>
            <person name="Geml J."/>
            <person name="Haridas S."/>
            <person name="Hughes K."/>
            <person name="Justo A."/>
            <person name="Karasinski D."/>
            <person name="Kautmanova I."/>
            <person name="Kiss B."/>
            <person name="Kocsube S."/>
            <person name="Kotiranta H."/>
            <person name="LaButti K.M."/>
            <person name="Lechner B.E."/>
            <person name="Liimatainen K."/>
            <person name="Lipzen A."/>
            <person name="Lukacs Z."/>
            <person name="Mihaltcheva S."/>
            <person name="Morgado L.N."/>
            <person name="Niskanen T."/>
            <person name="Noordeloos M.E."/>
            <person name="Ohm R.A."/>
            <person name="Ortiz-Santana B."/>
            <person name="Ovrebo C."/>
            <person name="Racz N."/>
            <person name="Riley R."/>
            <person name="Savchenko A."/>
            <person name="Shiryaev A."/>
            <person name="Soop K."/>
            <person name="Spirin V."/>
            <person name="Szebenyi C."/>
            <person name="Tomsovsky M."/>
            <person name="Tulloss R.E."/>
            <person name="Uehling J."/>
            <person name="Grigoriev I.V."/>
            <person name="Vagvolgyi C."/>
            <person name="Papp T."/>
            <person name="Martin F.M."/>
            <person name="Miettinen O."/>
            <person name="Hibbett D.S."/>
            <person name="Nagy L.G."/>
        </authorList>
    </citation>
    <scope>NUCLEOTIDE SEQUENCE [LARGE SCALE GENOMIC DNA]</scope>
    <source>
        <strain evidence="1 2">NL-1719</strain>
    </source>
</reference>
<keyword evidence="2" id="KW-1185">Reference proteome</keyword>
<evidence type="ECO:0000313" key="1">
    <source>
        <dbReference type="EMBL" id="TFK64991.1"/>
    </source>
</evidence>
<organism evidence="1 2">
    <name type="scientific">Pluteus cervinus</name>
    <dbReference type="NCBI Taxonomy" id="181527"/>
    <lineage>
        <taxon>Eukaryota</taxon>
        <taxon>Fungi</taxon>
        <taxon>Dikarya</taxon>
        <taxon>Basidiomycota</taxon>
        <taxon>Agaricomycotina</taxon>
        <taxon>Agaricomycetes</taxon>
        <taxon>Agaricomycetidae</taxon>
        <taxon>Agaricales</taxon>
        <taxon>Pluteineae</taxon>
        <taxon>Pluteaceae</taxon>
        <taxon>Pluteus</taxon>
    </lineage>
</organism>
<sequence length="344" mass="39112">MPVPTSTVSEADSDLGIPSSSRASSSQPWPTWKSMKSQSGVMVDVMNLLNNSQEVAMEVTAVHECTTVCVRTGDWFVAVSPEGVHLHSEFTGKKDISHWIMFEEIPHGNLLLLENQRLKMNAWRHWDLEERGEYERKIENLQAQISDLKKALANKERTINRKQEKLDCLEGTMEQFSQMAGPLARRSLLDQARKKILLEYYTATRKDIARMVKDHTDQGGDPGDSKISQLIWGQFTRDKAFRESQREGELDTFLKEIHSVVRKTIPSLDYSSVRTACGRDNFIRQAGNEAAHEFDAADIAKYVFVERDDLKKKSSKALRKLFDLVFPDGIEDEEEGGEEGEESD</sequence>
<accession>A0ACD3AHL3</accession>
<evidence type="ECO:0000313" key="2">
    <source>
        <dbReference type="Proteomes" id="UP000308600"/>
    </source>
</evidence>
<protein>
    <submittedName>
        <fullName evidence="1">Uncharacterized protein</fullName>
    </submittedName>
</protein>
<proteinExistence type="predicted"/>
<dbReference type="Proteomes" id="UP000308600">
    <property type="component" value="Unassembled WGS sequence"/>
</dbReference>